<dbReference type="Proteomes" id="UP000323733">
    <property type="component" value="Unassembled WGS sequence"/>
</dbReference>
<keyword evidence="2" id="KW-1185">Reference proteome</keyword>
<accession>A0A1I7ACX1</accession>
<proteinExistence type="predicted"/>
<sequence>MEWILIVKNVTSRSPFCEKLRKKEEIYRIVMKQTKQLVYE</sequence>
<evidence type="ECO:0000313" key="1">
    <source>
        <dbReference type="EMBL" id="SFT72775.1"/>
    </source>
</evidence>
<evidence type="ECO:0000313" key="2">
    <source>
        <dbReference type="Proteomes" id="UP000323733"/>
    </source>
</evidence>
<dbReference type="AlphaFoldDB" id="A0A1I7ACX1"/>
<reference evidence="1 2" key="1">
    <citation type="submission" date="2016-10" db="EMBL/GenBank/DDBJ databases">
        <authorList>
            <person name="Varghese N."/>
            <person name="Submissions S."/>
        </authorList>
    </citation>
    <scope>NUCLEOTIDE SEQUENCE [LARGE SCALE GENOMIC DNA]</scope>
    <source>
        <strain evidence="1 2">DSM 11855</strain>
    </source>
</reference>
<protein>
    <submittedName>
        <fullName evidence="1">Uncharacterized protein</fullName>
    </submittedName>
</protein>
<dbReference type="EMBL" id="FPAO01000008">
    <property type="protein sequence ID" value="SFT72775.1"/>
    <property type="molecule type" value="Genomic_DNA"/>
</dbReference>
<name>A0A1I7ACX1_METTE</name>
<organism evidence="1 2">
    <name type="scientific">Methanosarcina thermophila</name>
    <dbReference type="NCBI Taxonomy" id="2210"/>
    <lineage>
        <taxon>Archaea</taxon>
        <taxon>Methanobacteriati</taxon>
        <taxon>Methanobacteriota</taxon>
        <taxon>Stenosarchaea group</taxon>
        <taxon>Methanomicrobia</taxon>
        <taxon>Methanosarcinales</taxon>
        <taxon>Methanosarcinaceae</taxon>
        <taxon>Methanosarcina</taxon>
    </lineage>
</organism>
<gene>
    <name evidence="1" type="ORF">SAMN02910340_02039</name>
</gene>